<dbReference type="Pfam" id="PF13247">
    <property type="entry name" value="Fer4_11"/>
    <property type="match status" value="1"/>
</dbReference>
<feature type="domain" description="4Fe-4S ferredoxin-type" evidence="10">
    <location>
        <begin position="115"/>
        <end position="147"/>
    </location>
</feature>
<dbReference type="STRING" id="1429043.X474_03450"/>
<evidence type="ECO:0000256" key="8">
    <source>
        <dbReference type="SAM" id="MobiDB-lite"/>
    </source>
</evidence>
<keyword evidence="3" id="KW-0004">4Fe-4S</keyword>
<feature type="domain" description="4Fe-4S ferredoxin-type" evidence="10">
    <location>
        <begin position="148"/>
        <end position="177"/>
    </location>
</feature>
<dbReference type="GO" id="GO:0046872">
    <property type="term" value="F:metal ion binding"/>
    <property type="evidence" value="ECO:0007669"/>
    <property type="project" value="UniProtKB-KW"/>
</dbReference>
<dbReference type="InterPro" id="IPR051555">
    <property type="entry name" value="FDH_Electron_Transfer_Unit"/>
</dbReference>
<feature type="compositionally biased region" description="Basic residues" evidence="8">
    <location>
        <begin position="293"/>
        <end position="304"/>
    </location>
</feature>
<dbReference type="AlphaFoldDB" id="A0A0D2JHN2"/>
<proteinExistence type="predicted"/>
<evidence type="ECO:0000313" key="11">
    <source>
        <dbReference type="EMBL" id="KIX15266.1"/>
    </source>
</evidence>
<dbReference type="InterPro" id="IPR019546">
    <property type="entry name" value="TAT_signal_bac_arc"/>
</dbReference>
<dbReference type="PATRIC" id="fig|1429043.3.peg.731"/>
<dbReference type="RefSeq" id="WP_044346704.1">
    <property type="nucleotide sequence ID" value="NZ_AZAC01000003.1"/>
</dbReference>
<protein>
    <submittedName>
        <fullName evidence="11">4Fe-4S ferredoxin</fullName>
    </submittedName>
</protein>
<gene>
    <name evidence="11" type="ORF">X474_03450</name>
</gene>
<keyword evidence="6" id="KW-0408">Iron</keyword>
<dbReference type="GO" id="GO:0030313">
    <property type="term" value="C:cell envelope"/>
    <property type="evidence" value="ECO:0007669"/>
    <property type="project" value="UniProtKB-SubCell"/>
</dbReference>
<dbReference type="InterPro" id="IPR006311">
    <property type="entry name" value="TAT_signal"/>
</dbReference>
<organism evidence="11 12">
    <name type="scientific">Dethiosulfatarculus sandiegensis</name>
    <dbReference type="NCBI Taxonomy" id="1429043"/>
    <lineage>
        <taxon>Bacteria</taxon>
        <taxon>Pseudomonadati</taxon>
        <taxon>Thermodesulfobacteriota</taxon>
        <taxon>Desulfarculia</taxon>
        <taxon>Desulfarculales</taxon>
        <taxon>Desulfarculaceae</taxon>
        <taxon>Dethiosulfatarculus</taxon>
    </lineage>
</organism>
<dbReference type="Pfam" id="PF10518">
    <property type="entry name" value="TAT_signal"/>
    <property type="match status" value="1"/>
</dbReference>
<feature type="region of interest" description="Disordered" evidence="8">
    <location>
        <begin position="347"/>
        <end position="370"/>
    </location>
</feature>
<keyword evidence="7" id="KW-0411">Iron-sulfur</keyword>
<keyword evidence="5" id="KW-0677">Repeat</keyword>
<name>A0A0D2JHN2_9BACT</name>
<sequence>MPKSISRRSFLKGGVAAAATAAASTVAMPQAVQAADGTELCTLFDLEKCVGCEECVYACREEWQSSVPDPVKPMPKPFPERVPIEDWSNKKDVRDRLTPYNFLYIEFLEIEHKGEVMELNVPRRCMHCLNPPCTNLCPFGAGRVEKSGIVHIDKDLCLGGSKCKKVCPWHIPQRQSGVGLYLDLMPRFAGNGAMFKCHRCLPLVEKGEKPRCVEVCPEEVQSIGTREQILAQAKDLAMKKAKADGASSSKWREYVYGMAENGGTGTIYVSPIPFDKVNQALMAQHEKTNSKIKAKAKKAGKRIPKGNLGRPHMKRVENSMENPENLGWALLLAPVAGLAAGFNKIFAKTADKPKPDPDSSRTTESQGGQS</sequence>
<evidence type="ECO:0000256" key="5">
    <source>
        <dbReference type="ARBA" id="ARBA00022737"/>
    </source>
</evidence>
<evidence type="ECO:0000313" key="12">
    <source>
        <dbReference type="Proteomes" id="UP000032233"/>
    </source>
</evidence>
<dbReference type="SUPFAM" id="SSF54862">
    <property type="entry name" value="4Fe-4S ferredoxins"/>
    <property type="match status" value="1"/>
</dbReference>
<evidence type="ECO:0000256" key="2">
    <source>
        <dbReference type="ARBA" id="ARBA00011771"/>
    </source>
</evidence>
<dbReference type="PANTHER" id="PTHR43545:SF4">
    <property type="entry name" value="IRON-SULFUR PROTEIN"/>
    <property type="match status" value="1"/>
</dbReference>
<keyword evidence="4" id="KW-0479">Metal-binding</keyword>
<keyword evidence="12" id="KW-1185">Reference proteome</keyword>
<dbReference type="OrthoDB" id="9789030at2"/>
<feature type="compositionally biased region" description="Basic and acidic residues" evidence="8">
    <location>
        <begin position="349"/>
        <end position="361"/>
    </location>
</feature>
<evidence type="ECO:0000256" key="6">
    <source>
        <dbReference type="ARBA" id="ARBA00023004"/>
    </source>
</evidence>
<comment type="subcellular location">
    <subcellularLocation>
        <location evidence="1">Cell envelope</location>
    </subcellularLocation>
</comment>
<dbReference type="FunCoup" id="A0A0D2JHN2">
    <property type="interactions" value="31"/>
</dbReference>
<accession>A0A0D2JHN2</accession>
<dbReference type="InParanoid" id="A0A0D2JHN2"/>
<dbReference type="Proteomes" id="UP000032233">
    <property type="component" value="Unassembled WGS sequence"/>
</dbReference>
<feature type="signal peptide" evidence="9">
    <location>
        <begin position="1"/>
        <end position="34"/>
    </location>
</feature>
<evidence type="ECO:0000256" key="4">
    <source>
        <dbReference type="ARBA" id="ARBA00022723"/>
    </source>
</evidence>
<dbReference type="PANTHER" id="PTHR43545">
    <property type="entry name" value="FORMATE DEHYDROGENASE, NITRATE-INDUCIBLE, IRON-SULFUR SUBUNIT"/>
    <property type="match status" value="1"/>
</dbReference>
<reference evidence="11 12" key="1">
    <citation type="submission" date="2013-11" db="EMBL/GenBank/DDBJ databases">
        <title>Metagenomic analysis of a methanogenic consortium involved in long chain n-alkane degradation.</title>
        <authorList>
            <person name="Davidova I.A."/>
            <person name="Callaghan A.V."/>
            <person name="Wawrik B."/>
            <person name="Pruitt S."/>
            <person name="Marks C."/>
            <person name="Duncan K.E."/>
            <person name="Suflita J.M."/>
        </authorList>
    </citation>
    <scope>NUCLEOTIDE SEQUENCE [LARGE SCALE GENOMIC DNA]</scope>
    <source>
        <strain evidence="11 12">SPR</strain>
    </source>
</reference>
<dbReference type="GO" id="GO:0051539">
    <property type="term" value="F:4 iron, 4 sulfur cluster binding"/>
    <property type="evidence" value="ECO:0007669"/>
    <property type="project" value="UniProtKB-KW"/>
</dbReference>
<evidence type="ECO:0000256" key="3">
    <source>
        <dbReference type="ARBA" id="ARBA00022485"/>
    </source>
</evidence>
<feature type="domain" description="4Fe-4S ferredoxin-type" evidence="10">
    <location>
        <begin position="40"/>
        <end position="69"/>
    </location>
</feature>
<comment type="subunit">
    <text evidence="2">Heterodimer of a large and a small subunit.</text>
</comment>
<dbReference type="NCBIfam" id="TIGR01409">
    <property type="entry name" value="TAT_signal_seq"/>
    <property type="match status" value="1"/>
</dbReference>
<dbReference type="EMBL" id="AZAC01000003">
    <property type="protein sequence ID" value="KIX15266.1"/>
    <property type="molecule type" value="Genomic_DNA"/>
</dbReference>
<evidence type="ECO:0000256" key="9">
    <source>
        <dbReference type="SAM" id="SignalP"/>
    </source>
</evidence>
<evidence type="ECO:0000259" key="10">
    <source>
        <dbReference type="PROSITE" id="PS51379"/>
    </source>
</evidence>
<feature type="region of interest" description="Disordered" evidence="8">
    <location>
        <begin position="293"/>
        <end position="312"/>
    </location>
</feature>
<dbReference type="InterPro" id="IPR017896">
    <property type="entry name" value="4Fe4S_Fe-S-bd"/>
</dbReference>
<comment type="caution">
    <text evidence="11">The sequence shown here is derived from an EMBL/GenBank/DDBJ whole genome shotgun (WGS) entry which is preliminary data.</text>
</comment>
<evidence type="ECO:0000256" key="7">
    <source>
        <dbReference type="ARBA" id="ARBA00023014"/>
    </source>
</evidence>
<dbReference type="PROSITE" id="PS51379">
    <property type="entry name" value="4FE4S_FER_2"/>
    <property type="match status" value="3"/>
</dbReference>
<dbReference type="PROSITE" id="PS51318">
    <property type="entry name" value="TAT"/>
    <property type="match status" value="1"/>
</dbReference>
<evidence type="ECO:0000256" key="1">
    <source>
        <dbReference type="ARBA" id="ARBA00004196"/>
    </source>
</evidence>
<keyword evidence="9" id="KW-0732">Signal</keyword>
<dbReference type="Gene3D" id="3.30.70.20">
    <property type="match status" value="2"/>
</dbReference>
<feature type="chain" id="PRO_5002244868" evidence="9">
    <location>
        <begin position="35"/>
        <end position="370"/>
    </location>
</feature>